<dbReference type="GeneTree" id="ENSGT00940000159592"/>
<keyword evidence="3" id="KW-0812">Transmembrane</keyword>
<dbReference type="GO" id="GO:0030335">
    <property type="term" value="P:positive regulation of cell migration"/>
    <property type="evidence" value="ECO:0007669"/>
    <property type="project" value="TreeGrafter"/>
</dbReference>
<comment type="caution">
    <text evidence="2">Lacks conserved residue(s) required for the propagation of feature annotation.</text>
</comment>
<keyword evidence="3" id="KW-0472">Membrane</keyword>
<proteinExistence type="predicted"/>
<dbReference type="InterPro" id="IPR036352">
    <property type="entry name" value="Semap_dom_sf"/>
</dbReference>
<dbReference type="InterPro" id="IPR027231">
    <property type="entry name" value="Semaphorin"/>
</dbReference>
<dbReference type="AlphaFoldDB" id="A0A3Q1FBF3"/>
<keyword evidence="6" id="KW-1185">Reference proteome</keyword>
<evidence type="ECO:0000259" key="4">
    <source>
        <dbReference type="PROSITE" id="PS51004"/>
    </source>
</evidence>
<dbReference type="PANTHER" id="PTHR11036">
    <property type="entry name" value="SEMAPHORIN"/>
    <property type="match status" value="1"/>
</dbReference>
<dbReference type="GO" id="GO:0007411">
    <property type="term" value="P:axon guidance"/>
    <property type="evidence" value="ECO:0007669"/>
    <property type="project" value="TreeGrafter"/>
</dbReference>
<dbReference type="GO" id="GO:0045499">
    <property type="term" value="F:chemorepellent activity"/>
    <property type="evidence" value="ECO:0007669"/>
    <property type="project" value="TreeGrafter"/>
</dbReference>
<evidence type="ECO:0000256" key="1">
    <source>
        <dbReference type="ARBA" id="ARBA00023180"/>
    </source>
</evidence>
<reference evidence="5" key="2">
    <citation type="submission" date="2025-09" db="UniProtKB">
        <authorList>
            <consortium name="Ensembl"/>
        </authorList>
    </citation>
    <scope>IDENTIFICATION</scope>
</reference>
<dbReference type="InterPro" id="IPR001627">
    <property type="entry name" value="Semap_dom"/>
</dbReference>
<protein>
    <submittedName>
        <fullName evidence="5">Ssemaphorin 4F</fullName>
    </submittedName>
</protein>
<dbReference type="SMART" id="SM00630">
    <property type="entry name" value="Sema"/>
    <property type="match status" value="1"/>
</dbReference>
<dbReference type="PANTHER" id="PTHR11036:SF72">
    <property type="entry name" value="SEMAPHORIN-4F"/>
    <property type="match status" value="1"/>
</dbReference>
<dbReference type="Proteomes" id="UP000257200">
    <property type="component" value="Unplaced"/>
</dbReference>
<name>A0A3Q1FBF3_9TELE</name>
<reference evidence="5" key="1">
    <citation type="submission" date="2025-08" db="UniProtKB">
        <authorList>
            <consortium name="Ensembl"/>
        </authorList>
    </citation>
    <scope>IDENTIFICATION</scope>
</reference>
<evidence type="ECO:0000313" key="5">
    <source>
        <dbReference type="Ensembl" id="ENSAPOP00000015181.1"/>
    </source>
</evidence>
<dbReference type="GO" id="GO:0030215">
    <property type="term" value="F:semaphorin receptor binding"/>
    <property type="evidence" value="ECO:0007669"/>
    <property type="project" value="InterPro"/>
</dbReference>
<dbReference type="Gene3D" id="2.130.10.10">
    <property type="entry name" value="YVTN repeat-like/Quinoprotein amine dehydrogenase"/>
    <property type="match status" value="3"/>
</dbReference>
<dbReference type="PROSITE" id="PS51004">
    <property type="entry name" value="SEMA"/>
    <property type="match status" value="1"/>
</dbReference>
<evidence type="ECO:0000313" key="6">
    <source>
        <dbReference type="Proteomes" id="UP000257200"/>
    </source>
</evidence>
<organism evidence="5 6">
    <name type="scientific">Acanthochromis polyacanthus</name>
    <name type="common">spiny chromis</name>
    <dbReference type="NCBI Taxonomy" id="80966"/>
    <lineage>
        <taxon>Eukaryota</taxon>
        <taxon>Metazoa</taxon>
        <taxon>Chordata</taxon>
        <taxon>Craniata</taxon>
        <taxon>Vertebrata</taxon>
        <taxon>Euteleostomi</taxon>
        <taxon>Actinopterygii</taxon>
        <taxon>Neopterygii</taxon>
        <taxon>Teleostei</taxon>
        <taxon>Neoteleostei</taxon>
        <taxon>Acanthomorphata</taxon>
        <taxon>Ovalentaria</taxon>
        <taxon>Pomacentridae</taxon>
        <taxon>Acanthochromis</taxon>
    </lineage>
</organism>
<feature type="transmembrane region" description="Helical" evidence="3">
    <location>
        <begin position="22"/>
        <end position="43"/>
    </location>
</feature>
<accession>A0A3Q1FBF3</accession>
<evidence type="ECO:0000256" key="3">
    <source>
        <dbReference type="SAM" id="Phobius"/>
    </source>
</evidence>
<keyword evidence="1" id="KW-0325">Glycoprotein</keyword>
<dbReference type="InterPro" id="IPR015943">
    <property type="entry name" value="WD40/YVTN_repeat-like_dom_sf"/>
</dbReference>
<dbReference type="Ensembl" id="ENSAPOT00000033128.1">
    <property type="protein sequence ID" value="ENSAPOP00000015181.1"/>
    <property type="gene ID" value="ENSAPOG00000018159.1"/>
</dbReference>
<evidence type="ECO:0000256" key="2">
    <source>
        <dbReference type="PROSITE-ProRule" id="PRU00352"/>
    </source>
</evidence>
<dbReference type="GO" id="GO:0071526">
    <property type="term" value="P:semaphorin-plexin signaling pathway"/>
    <property type="evidence" value="ECO:0007669"/>
    <property type="project" value="TreeGrafter"/>
</dbReference>
<dbReference type="GO" id="GO:0005886">
    <property type="term" value="C:plasma membrane"/>
    <property type="evidence" value="ECO:0007669"/>
    <property type="project" value="TreeGrafter"/>
</dbReference>
<sequence>MCLCLKEYINNIISPEDRMPRFFHASLDLVFLYFHLLLLRAAVRSATRAMQRFLPSLLFVDILLYLKQTPLTFLLDRSTGMLFLGARDAILAVDTNKLNERPRKIVWDVPEDKRKSCVGKGKTEVRPERMETGKGKCPFEPSQHYTAVMAGGTLYTAATSNFLGTLFDISRATGDNNPTGDDDKIYFFFTEVAKEYDLYTKVKVPRVARVCKSDVGGMKTLQRRWTTFLKAQLVCEDKPSGQRYSILTDVFTTQHTPGDPSSTHFYGLFTSQW</sequence>
<feature type="domain" description="Sema" evidence="4">
    <location>
        <begin position="1"/>
        <end position="273"/>
    </location>
</feature>
<keyword evidence="3" id="KW-1133">Transmembrane helix</keyword>
<dbReference type="GO" id="GO:0001755">
    <property type="term" value="P:neural crest cell migration"/>
    <property type="evidence" value="ECO:0007669"/>
    <property type="project" value="TreeGrafter"/>
</dbReference>
<dbReference type="SUPFAM" id="SSF101912">
    <property type="entry name" value="Sema domain"/>
    <property type="match status" value="1"/>
</dbReference>